<dbReference type="Gene3D" id="1.10.630.10">
    <property type="entry name" value="Cytochrome P450"/>
    <property type="match status" value="1"/>
</dbReference>
<gene>
    <name evidence="9" type="ORF">BDV35DRAFT_357026</name>
</gene>
<keyword evidence="3 7" id="KW-0479">Metal-binding</keyword>
<dbReference type="GO" id="GO:0020037">
    <property type="term" value="F:heme binding"/>
    <property type="evidence" value="ECO:0007669"/>
    <property type="project" value="InterPro"/>
</dbReference>
<dbReference type="PRINTS" id="PR01239">
    <property type="entry name" value="EP450IICYP52"/>
</dbReference>
<dbReference type="InterPro" id="IPR002974">
    <property type="entry name" value="Cyt_P450_E_CYP52_ascomycetes"/>
</dbReference>
<name>A0A5N6GV17_ASPFL</name>
<keyword evidence="4 7" id="KW-0560">Oxidoreductase</keyword>
<dbReference type="InterPro" id="IPR047146">
    <property type="entry name" value="Cyt_P450_E_CYP52_fungi"/>
</dbReference>
<dbReference type="VEuPathDB" id="FungiDB:AFLA_006212"/>
<accession>A0A5N6GV17</accession>
<comment type="cofactor">
    <cofactor evidence="1">
        <name>heme</name>
        <dbReference type="ChEBI" id="CHEBI:30413"/>
    </cofactor>
</comment>
<dbReference type="InterPro" id="IPR017972">
    <property type="entry name" value="Cyt_P450_CS"/>
</dbReference>
<keyword evidence="8" id="KW-1133">Transmembrane helix</keyword>
<evidence type="ECO:0000256" key="7">
    <source>
        <dbReference type="RuleBase" id="RU000461"/>
    </source>
</evidence>
<organism evidence="9">
    <name type="scientific">Aspergillus flavus</name>
    <dbReference type="NCBI Taxonomy" id="5059"/>
    <lineage>
        <taxon>Eukaryota</taxon>
        <taxon>Fungi</taxon>
        <taxon>Dikarya</taxon>
        <taxon>Ascomycota</taxon>
        <taxon>Pezizomycotina</taxon>
        <taxon>Eurotiomycetes</taxon>
        <taxon>Eurotiomycetidae</taxon>
        <taxon>Eurotiales</taxon>
        <taxon>Aspergillaceae</taxon>
        <taxon>Aspergillus</taxon>
        <taxon>Aspergillus subgen. Circumdati</taxon>
    </lineage>
</organism>
<keyword evidence="6 7" id="KW-0503">Monooxygenase</keyword>
<sequence>MPQDTFYTELWRVLDAWGFVTLVTLGLLGTCALPALVSTIHCKIGGYIAFRSAQRKHGCEEPPSYPHKSRIGLDLVRERQAASDQGRATAHYDYWFDRLGETWEERLAGQRLINTIDLANIRTIFNADMDTLGRGGAFHKNDFLGPGIFSSDGPRWKLSRDMIMPLFKRAEVRSTAMFKRHVDRLIAQIPRDGSTIDVQPLLKKMNFDSSAEFIFGRSTDSLLPGTLYSNGDFIEAFNYASAGSLKRRKAGMLAFRYMFDRKYRRTVSAVHIFVDQEVQRVLNDRPNANLGEKTRYVLLEELAKQIKDPMTLRHECLNLFAGGRDGVAVLAANALFCLARNPRLWSILREIALTIPDGADLDLDSKSLRPFRNVIYETIRSTGPSATITRTAFKNTILPRGGGPHGESPVFMQAGDQISVYGWGCNHIKSVWGEDCYDFKPNRWDTLTTPPEFVPFGGGRRMCPAYYQVYLQSMYILIRLTKEFEAIENRDPVLEYVELDRNLTESRNGVKIGLKVPES</sequence>
<evidence type="ECO:0000256" key="3">
    <source>
        <dbReference type="ARBA" id="ARBA00022723"/>
    </source>
</evidence>
<dbReference type="Pfam" id="PF00067">
    <property type="entry name" value="p450"/>
    <property type="match status" value="1"/>
</dbReference>
<dbReference type="InterPro" id="IPR001128">
    <property type="entry name" value="Cyt_P450"/>
</dbReference>
<dbReference type="GO" id="GO:0005506">
    <property type="term" value="F:iron ion binding"/>
    <property type="evidence" value="ECO:0007669"/>
    <property type="project" value="InterPro"/>
</dbReference>
<reference evidence="9" key="1">
    <citation type="submission" date="2019-04" db="EMBL/GenBank/DDBJ databases">
        <title>Friends and foes A comparative genomics study of 23 Aspergillus species from section Flavi.</title>
        <authorList>
            <consortium name="DOE Joint Genome Institute"/>
            <person name="Kjaerbolling I."/>
            <person name="Vesth T."/>
            <person name="Frisvad J.C."/>
            <person name="Nybo J.L."/>
            <person name="Theobald S."/>
            <person name="Kildgaard S."/>
            <person name="Isbrandt T."/>
            <person name="Kuo A."/>
            <person name="Sato A."/>
            <person name="Lyhne E.K."/>
            <person name="Kogle M.E."/>
            <person name="Wiebenga A."/>
            <person name="Kun R.S."/>
            <person name="Lubbers R.J."/>
            <person name="Makela M.R."/>
            <person name="Barry K."/>
            <person name="Chovatia M."/>
            <person name="Clum A."/>
            <person name="Daum C."/>
            <person name="Haridas S."/>
            <person name="He G."/>
            <person name="LaButti K."/>
            <person name="Lipzen A."/>
            <person name="Mondo S."/>
            <person name="Riley R."/>
            <person name="Salamov A."/>
            <person name="Simmons B.A."/>
            <person name="Magnuson J.K."/>
            <person name="Henrissat B."/>
            <person name="Mortensen U.H."/>
            <person name="Larsen T.O."/>
            <person name="Devries R.P."/>
            <person name="Grigoriev I.V."/>
            <person name="Machida M."/>
            <person name="Baker S.E."/>
            <person name="Andersen M.R."/>
        </authorList>
    </citation>
    <scope>NUCLEOTIDE SEQUENCE [LARGE SCALE GENOMIC DNA]</scope>
    <source>
        <strain evidence="9">CBS 121.62</strain>
    </source>
</reference>
<evidence type="ECO:0000256" key="1">
    <source>
        <dbReference type="ARBA" id="ARBA00001971"/>
    </source>
</evidence>
<feature type="transmembrane region" description="Helical" evidence="8">
    <location>
        <begin position="16"/>
        <end position="37"/>
    </location>
</feature>
<dbReference type="PROSITE" id="PS00086">
    <property type="entry name" value="CYTOCHROME_P450"/>
    <property type="match status" value="1"/>
</dbReference>
<keyword evidence="7" id="KW-0349">Heme</keyword>
<evidence type="ECO:0000313" key="9">
    <source>
        <dbReference type="EMBL" id="KAB8245374.1"/>
    </source>
</evidence>
<dbReference type="VEuPathDB" id="FungiDB:F9C07_8117"/>
<dbReference type="PANTHER" id="PTHR24287">
    <property type="entry name" value="P450, PUTATIVE (EUROFUNG)-RELATED"/>
    <property type="match status" value="1"/>
</dbReference>
<evidence type="ECO:0000256" key="6">
    <source>
        <dbReference type="ARBA" id="ARBA00023033"/>
    </source>
</evidence>
<dbReference type="EMBL" id="ML734613">
    <property type="protein sequence ID" value="KAB8245374.1"/>
    <property type="molecule type" value="Genomic_DNA"/>
</dbReference>
<keyword evidence="8" id="KW-0472">Membrane</keyword>
<evidence type="ECO:0000256" key="2">
    <source>
        <dbReference type="ARBA" id="ARBA00010617"/>
    </source>
</evidence>
<keyword evidence="5 7" id="KW-0408">Iron</keyword>
<dbReference type="SUPFAM" id="SSF48264">
    <property type="entry name" value="Cytochrome P450"/>
    <property type="match status" value="1"/>
</dbReference>
<dbReference type="InterPro" id="IPR036396">
    <property type="entry name" value="Cyt_P450_sf"/>
</dbReference>
<evidence type="ECO:0000256" key="5">
    <source>
        <dbReference type="ARBA" id="ARBA00023004"/>
    </source>
</evidence>
<proteinExistence type="inferred from homology"/>
<keyword evidence="8" id="KW-0812">Transmembrane</keyword>
<comment type="similarity">
    <text evidence="2 7">Belongs to the cytochrome P450 family.</text>
</comment>
<evidence type="ECO:0000256" key="8">
    <source>
        <dbReference type="SAM" id="Phobius"/>
    </source>
</evidence>
<evidence type="ECO:0000256" key="4">
    <source>
        <dbReference type="ARBA" id="ARBA00023002"/>
    </source>
</evidence>
<dbReference type="AlphaFoldDB" id="A0A5N6GV17"/>
<protein>
    <submittedName>
        <fullName evidence="9">Cytochrome P450</fullName>
    </submittedName>
</protein>
<dbReference type="GO" id="GO:0016712">
    <property type="term" value="F:oxidoreductase activity, acting on paired donors, with incorporation or reduction of molecular oxygen, reduced flavin or flavoprotein as one donor, and incorporation of one atom of oxygen"/>
    <property type="evidence" value="ECO:0007669"/>
    <property type="project" value="InterPro"/>
</dbReference>
<dbReference type="PANTHER" id="PTHR24287:SF19">
    <property type="entry name" value="CYTOCHROME P450"/>
    <property type="match status" value="1"/>
</dbReference>
<dbReference type="Proteomes" id="UP000325434">
    <property type="component" value="Unassembled WGS sequence"/>
</dbReference>